<dbReference type="HOGENOM" id="CLU_3253672_0_0_9"/>
<gene>
    <name evidence="1" type="ordered locus">Bsph_2907</name>
</gene>
<name>B1HNC6_LYSSC</name>
<dbReference type="EMBL" id="CP000817">
    <property type="protein sequence ID" value="ACA40436.1"/>
    <property type="molecule type" value="Genomic_DNA"/>
</dbReference>
<evidence type="ECO:0000313" key="2">
    <source>
        <dbReference type="Proteomes" id="UP000002164"/>
    </source>
</evidence>
<dbReference type="KEGG" id="lsp:Bsph_2907"/>
<proteinExistence type="predicted"/>
<dbReference type="AlphaFoldDB" id="B1HNC6"/>
<organism evidence="1 2">
    <name type="scientific">Lysinibacillus sphaericus (strain C3-41)</name>
    <dbReference type="NCBI Taxonomy" id="444177"/>
    <lineage>
        <taxon>Bacteria</taxon>
        <taxon>Bacillati</taxon>
        <taxon>Bacillota</taxon>
        <taxon>Bacilli</taxon>
        <taxon>Bacillales</taxon>
        <taxon>Bacillaceae</taxon>
        <taxon>Lysinibacillus</taxon>
    </lineage>
</organism>
<protein>
    <submittedName>
        <fullName evidence="1">Uncharacterized protein</fullName>
    </submittedName>
</protein>
<evidence type="ECO:0000313" key="1">
    <source>
        <dbReference type="EMBL" id="ACA40436.1"/>
    </source>
</evidence>
<sequence>MLYNPYEHLSNYKEKKIKIGLMFKEELMFNNRAQLLNNIDIA</sequence>
<dbReference type="Proteomes" id="UP000002164">
    <property type="component" value="Chromosome"/>
</dbReference>
<accession>B1HNC6</accession>
<reference evidence="1 2" key="1">
    <citation type="journal article" date="2008" name="J. Bacteriol.">
        <title>Complete genome sequence of the mosquitocidal bacterium Bacillus sphaericus C3-41 and comparison with those of closely related Bacillus species.</title>
        <authorList>
            <person name="Hu X."/>
            <person name="Fan W."/>
            <person name="Han B."/>
            <person name="Liu H."/>
            <person name="Zheng D."/>
            <person name="Li Q."/>
            <person name="Dong W."/>
            <person name="Yan J."/>
            <person name="Gao M."/>
            <person name="Berry C."/>
            <person name="Yuan Z."/>
        </authorList>
    </citation>
    <scope>NUCLEOTIDE SEQUENCE [LARGE SCALE GENOMIC DNA]</scope>
    <source>
        <strain evidence="1 2">C3-41</strain>
    </source>
</reference>
<dbReference type="EnsemblBacteria" id="ACA40436">
    <property type="protein sequence ID" value="ACA40436"/>
    <property type="gene ID" value="Bsph_2907"/>
</dbReference>